<evidence type="ECO:0000313" key="5">
    <source>
        <dbReference type="EMBL" id="KAK0428768.1"/>
    </source>
</evidence>
<feature type="transmembrane region" description="Helical" evidence="3">
    <location>
        <begin position="12"/>
        <end position="37"/>
    </location>
</feature>
<feature type="compositionally biased region" description="Low complexity" evidence="2">
    <location>
        <begin position="389"/>
        <end position="421"/>
    </location>
</feature>
<feature type="compositionally biased region" description="Pro residues" evidence="2">
    <location>
        <begin position="376"/>
        <end position="385"/>
    </location>
</feature>
<feature type="region of interest" description="Disordered" evidence="2">
    <location>
        <begin position="328"/>
        <end position="503"/>
    </location>
</feature>
<evidence type="ECO:0000256" key="2">
    <source>
        <dbReference type="SAM" id="MobiDB-lite"/>
    </source>
</evidence>
<evidence type="ECO:0000259" key="4">
    <source>
        <dbReference type="SMART" id="SM01088"/>
    </source>
</evidence>
<feature type="domain" description="Nematode cuticle collagen N-terminal" evidence="4">
    <location>
        <begin position="13"/>
        <end position="65"/>
    </location>
</feature>
<sequence>MSASSPVGKCASVVVLGATTFCAFFLTAALIGASFIYNDIVEMEGDLRGQMGHFKRLTDEAWDQMIVSKPRQKRQYVQYPYYPNYYYSQDGYATPPPAYVTPPQTFFTRRPRPPIVPPGNIYPPAPVVVPPGPPGPTEPVVYPPASTQFPPPPVNPNEVPFYSTSTPGYSTFEPTGTPGPDEMVSVTPDYQFPDNKKCNCGPVSNNCPAGPPGPPESHKSNISSLICISAMSAKFVVGAASVGSGVVIVACLVMVGVLFQDINTLYDDVMDDMVEFKTIANDAWRGMMAIQGAPGISKNNVENVAVLFGRNKRQASCGCGAQPNNCPAGPPGPPGQPGANGDDGAPGEAGRNGAPGVSLVLENQQPGGCIKCDAGPPGPPGPDGPAGPAGPEGAPGLPGVPGKDGEAGAAGPKGDAGAPGAPGQPGAPGVPGEDGQRGKGAPGPKGPTGPAGPAGNPGVNGQNGAPGAPGAEGPQGPAGTPGAPGVDGQPGVQGGPGVPGHDAAYCLCPPRTGEVVKNEPEVQGYSRRRV</sequence>
<reference evidence="5" key="1">
    <citation type="submission" date="2023-06" db="EMBL/GenBank/DDBJ databases">
        <title>Genomic analysis of the entomopathogenic nematode Steinernema hermaphroditum.</title>
        <authorList>
            <person name="Schwarz E.M."/>
            <person name="Heppert J.K."/>
            <person name="Baniya A."/>
            <person name="Schwartz H.T."/>
            <person name="Tan C.-H."/>
            <person name="Antoshechkin I."/>
            <person name="Sternberg P.W."/>
            <person name="Goodrich-Blair H."/>
            <person name="Dillman A.R."/>
        </authorList>
    </citation>
    <scope>NUCLEOTIDE SEQUENCE</scope>
    <source>
        <strain evidence="5">PS9179</strain>
        <tissue evidence="5">Whole animal</tissue>
    </source>
</reference>
<dbReference type="Pfam" id="PF01484">
    <property type="entry name" value="Col_cuticle_N"/>
    <property type="match status" value="2"/>
</dbReference>
<keyword evidence="3" id="KW-1133">Transmembrane helix</keyword>
<feature type="transmembrane region" description="Helical" evidence="3">
    <location>
        <begin position="235"/>
        <end position="259"/>
    </location>
</feature>
<dbReference type="PANTHER" id="PTHR24637">
    <property type="entry name" value="COLLAGEN"/>
    <property type="match status" value="1"/>
</dbReference>
<feature type="compositionally biased region" description="Low complexity" evidence="2">
    <location>
        <begin position="451"/>
        <end position="490"/>
    </location>
</feature>
<keyword evidence="1" id="KW-0677">Repeat</keyword>
<feature type="domain" description="Nematode cuticle collagen N-terminal" evidence="4">
    <location>
        <begin position="235"/>
        <end position="287"/>
    </location>
</feature>
<organism evidence="5 6">
    <name type="scientific">Steinernema hermaphroditum</name>
    <dbReference type="NCBI Taxonomy" id="289476"/>
    <lineage>
        <taxon>Eukaryota</taxon>
        <taxon>Metazoa</taxon>
        <taxon>Ecdysozoa</taxon>
        <taxon>Nematoda</taxon>
        <taxon>Chromadorea</taxon>
        <taxon>Rhabditida</taxon>
        <taxon>Tylenchina</taxon>
        <taxon>Panagrolaimomorpha</taxon>
        <taxon>Strongyloidoidea</taxon>
        <taxon>Steinernematidae</taxon>
        <taxon>Steinernema</taxon>
    </lineage>
</organism>
<dbReference type="EMBL" id="JAUCMV010000001">
    <property type="protein sequence ID" value="KAK0428768.1"/>
    <property type="molecule type" value="Genomic_DNA"/>
</dbReference>
<dbReference type="SMART" id="SM01088">
    <property type="entry name" value="Col_cuticle_N"/>
    <property type="match status" value="2"/>
</dbReference>
<dbReference type="AlphaFoldDB" id="A0AA39IQT6"/>
<dbReference type="PANTHER" id="PTHR24637:SF250">
    <property type="entry name" value="NEMATODE CUTICLE COLLAGEN N-TERMINAL DOMAIN-CONTAINING PROTEIN"/>
    <property type="match status" value="1"/>
</dbReference>
<feature type="compositionally biased region" description="Low complexity" evidence="2">
    <location>
        <begin position="337"/>
        <end position="349"/>
    </location>
</feature>
<accession>A0AA39IQT6</accession>
<evidence type="ECO:0000256" key="3">
    <source>
        <dbReference type="SAM" id="Phobius"/>
    </source>
</evidence>
<evidence type="ECO:0000313" key="6">
    <source>
        <dbReference type="Proteomes" id="UP001175271"/>
    </source>
</evidence>
<keyword evidence="3" id="KW-0812">Transmembrane</keyword>
<protein>
    <recommendedName>
        <fullName evidence="4">Nematode cuticle collagen N-terminal domain-containing protein</fullName>
    </recommendedName>
</protein>
<keyword evidence="6" id="KW-1185">Reference proteome</keyword>
<evidence type="ECO:0000256" key="1">
    <source>
        <dbReference type="ARBA" id="ARBA00022737"/>
    </source>
</evidence>
<name>A0AA39IQT6_9BILA</name>
<comment type="caution">
    <text evidence="5">The sequence shown here is derived from an EMBL/GenBank/DDBJ whole genome shotgun (WGS) entry which is preliminary data.</text>
</comment>
<dbReference type="GO" id="GO:0042302">
    <property type="term" value="F:structural constituent of cuticle"/>
    <property type="evidence" value="ECO:0007669"/>
    <property type="project" value="InterPro"/>
</dbReference>
<dbReference type="Proteomes" id="UP001175271">
    <property type="component" value="Unassembled WGS sequence"/>
</dbReference>
<dbReference type="InterPro" id="IPR002486">
    <property type="entry name" value="Col_cuticle_N"/>
</dbReference>
<proteinExistence type="predicted"/>
<keyword evidence="3" id="KW-0472">Membrane</keyword>
<gene>
    <name evidence="5" type="ORF">QR680_010993</name>
</gene>